<dbReference type="Proteomes" id="UP000515908">
    <property type="component" value="Chromosome 01"/>
</dbReference>
<accession>A0A7G2C0Q5</accession>
<reference evidence="3 4" key="1">
    <citation type="submission" date="2020-08" db="EMBL/GenBank/DDBJ databases">
        <authorList>
            <person name="Newling K."/>
            <person name="Davey J."/>
            <person name="Forrester S."/>
        </authorList>
    </citation>
    <scope>NUCLEOTIDE SEQUENCE [LARGE SCALE GENOMIC DNA]</scope>
    <source>
        <strain evidence="4">Crithidia deanei Carvalho (ATCC PRA-265)</strain>
    </source>
</reference>
<dbReference type="VEuPathDB" id="TriTrypDB:ADEAN_000071000"/>
<dbReference type="InterPro" id="IPR008942">
    <property type="entry name" value="ENTH_VHS"/>
</dbReference>
<feature type="region of interest" description="Disordered" evidence="1">
    <location>
        <begin position="225"/>
        <end position="264"/>
    </location>
</feature>
<evidence type="ECO:0000259" key="2">
    <source>
        <dbReference type="Pfam" id="PF04818"/>
    </source>
</evidence>
<dbReference type="AlphaFoldDB" id="A0A7G2C0Q5"/>
<gene>
    <name evidence="3" type="ORF">ADEAN_000071000</name>
</gene>
<protein>
    <recommendedName>
        <fullName evidence="2">CID domain-containing protein</fullName>
    </recommendedName>
</protein>
<evidence type="ECO:0000256" key="1">
    <source>
        <dbReference type="SAM" id="MobiDB-lite"/>
    </source>
</evidence>
<evidence type="ECO:0000313" key="4">
    <source>
        <dbReference type="Proteomes" id="UP000515908"/>
    </source>
</evidence>
<name>A0A7G2C0Q5_9TRYP</name>
<feature type="domain" description="CID" evidence="2">
    <location>
        <begin position="6"/>
        <end position="129"/>
    </location>
</feature>
<organism evidence="3 4">
    <name type="scientific">Angomonas deanei</name>
    <dbReference type="NCBI Taxonomy" id="59799"/>
    <lineage>
        <taxon>Eukaryota</taxon>
        <taxon>Discoba</taxon>
        <taxon>Euglenozoa</taxon>
        <taxon>Kinetoplastea</taxon>
        <taxon>Metakinetoplastina</taxon>
        <taxon>Trypanosomatida</taxon>
        <taxon>Trypanosomatidae</taxon>
        <taxon>Strigomonadinae</taxon>
        <taxon>Angomonas</taxon>
    </lineage>
</organism>
<dbReference type="InterPro" id="IPR006569">
    <property type="entry name" value="CID_dom"/>
</dbReference>
<sequence>MSQLIEKRLDLVGSSAGSVISVATWCSLHAPQSAAILTSICTRLASPKTEDATRAALLYVVHEMLLNGAAKGTPEAAKRAVVQAVGQQLPSAIEKVAALDSTTTPRASFNVALAKVLAWWRMLALFSESWYAKVKASLDQLERQEGDTLSGEHSLPSALDRVQDSLKRYRDAKRQYDAVLEKEKDKADNSMCLGRIEHLIKVAHGAFEGSEAIALWGEREKARLTGAPLPESTHTPSGEPPSKKIKRELSPAPVEEDILGSFYD</sequence>
<dbReference type="Pfam" id="PF04818">
    <property type="entry name" value="CID"/>
    <property type="match status" value="1"/>
</dbReference>
<keyword evidence="4" id="KW-1185">Reference proteome</keyword>
<evidence type="ECO:0000313" key="3">
    <source>
        <dbReference type="EMBL" id="CAD2213269.1"/>
    </source>
</evidence>
<proteinExistence type="predicted"/>
<dbReference type="Gene3D" id="1.25.40.90">
    <property type="match status" value="1"/>
</dbReference>
<dbReference type="EMBL" id="LR877145">
    <property type="protein sequence ID" value="CAD2213269.1"/>
    <property type="molecule type" value="Genomic_DNA"/>
</dbReference>